<dbReference type="InParanoid" id="A0A6J2V7D9"/>
<sequence>MEVLTADKLKTAETFLKNYLPQSQQAYSFIFLINRARVSAADVLVDQWPDFSAIIIKPKREKEGDVFKDICVFARNEDTVRKVLADTNILDWQTFLCLGVDLCYEEVVWGVAKSKAASGNRVSVCHMMTLKDPSHLPPTDSSALKVSSLNESHVTLVNSTWKFAQEEHSMGMIRNMILNFPSCCLLDTAGQPVAWILTYESCAIGMLYTVPEHRGKGYAKALVTIISKKLFSQGYPVYCFIEEENQVSYRLFSKLGFTEDPSYRATWFHFNSL</sequence>
<dbReference type="CDD" id="cd04301">
    <property type="entry name" value="NAT_SF"/>
    <property type="match status" value="1"/>
</dbReference>
<reference evidence="4" key="1">
    <citation type="submission" date="2025-08" db="UniProtKB">
        <authorList>
            <consortium name="RefSeq"/>
        </authorList>
    </citation>
    <scope>IDENTIFICATION</scope>
</reference>
<dbReference type="GO" id="GO:0005739">
    <property type="term" value="C:mitochondrion"/>
    <property type="evidence" value="ECO:0007669"/>
    <property type="project" value="InterPro"/>
</dbReference>
<accession>A0A6J2V7D9</accession>
<keyword evidence="1" id="KW-0808">Transferase</keyword>
<dbReference type="GO" id="GO:0047961">
    <property type="term" value="F:glycine N-acyltransferase activity"/>
    <property type="evidence" value="ECO:0007669"/>
    <property type="project" value="InterPro"/>
</dbReference>
<keyword evidence="3" id="KW-1185">Reference proteome</keyword>
<dbReference type="InterPro" id="IPR010313">
    <property type="entry name" value="Glycine_N-acyltransferase"/>
</dbReference>
<proteinExistence type="inferred from homology"/>
<gene>
    <name evidence="4" type="primary">LOC115809944</name>
</gene>
<dbReference type="Pfam" id="PF06021">
    <property type="entry name" value="Gly_acyl_tr_N"/>
    <property type="match status" value="1"/>
</dbReference>
<dbReference type="GeneID" id="115809944"/>
<name>A0A6J2V7D9_CHACN</name>
<dbReference type="AlphaFoldDB" id="A0A6J2V7D9"/>
<dbReference type="Pfam" id="PF08445">
    <property type="entry name" value="FR47"/>
    <property type="match status" value="1"/>
</dbReference>
<comment type="similarity">
    <text evidence="1">Belongs to the glycine N-acyltransferase family.</text>
</comment>
<dbReference type="PANTHER" id="PTHR15298:SF15">
    <property type="entry name" value="GLYCINE N-ACYLTRANSFERASE-LIKE PROTEIN"/>
    <property type="match status" value="1"/>
</dbReference>
<dbReference type="InterPro" id="IPR016181">
    <property type="entry name" value="Acyl_CoA_acyltransferase"/>
</dbReference>
<dbReference type="OrthoDB" id="61870at2759"/>
<feature type="domain" description="N-acetyltransferase" evidence="2">
    <location>
        <begin position="144"/>
        <end position="273"/>
    </location>
</feature>
<dbReference type="PROSITE" id="PS51186">
    <property type="entry name" value="GNAT"/>
    <property type="match status" value="1"/>
</dbReference>
<dbReference type="Gene3D" id="3.40.630.30">
    <property type="match status" value="1"/>
</dbReference>
<protein>
    <recommendedName>
        <fullName evidence="1">Glycine N-acyltransferase-like protein</fullName>
        <ecNumber evidence="1">2.3.1.-</ecNumber>
    </recommendedName>
</protein>
<dbReference type="Proteomes" id="UP000504632">
    <property type="component" value="Chromosome 4"/>
</dbReference>
<dbReference type="PANTHER" id="PTHR15298">
    <property type="entry name" value="L-COA N-ACYLTRANSFERASE-RELATED"/>
    <property type="match status" value="1"/>
</dbReference>
<evidence type="ECO:0000313" key="4">
    <source>
        <dbReference type="RefSeq" id="XP_030627692.1"/>
    </source>
</evidence>
<organism evidence="3 4">
    <name type="scientific">Chanos chanos</name>
    <name type="common">Milkfish</name>
    <name type="synonym">Mugil chanos</name>
    <dbReference type="NCBI Taxonomy" id="29144"/>
    <lineage>
        <taxon>Eukaryota</taxon>
        <taxon>Metazoa</taxon>
        <taxon>Chordata</taxon>
        <taxon>Craniata</taxon>
        <taxon>Vertebrata</taxon>
        <taxon>Euteleostomi</taxon>
        <taxon>Actinopterygii</taxon>
        <taxon>Neopterygii</taxon>
        <taxon>Teleostei</taxon>
        <taxon>Ostariophysi</taxon>
        <taxon>Gonorynchiformes</taxon>
        <taxon>Chanidae</taxon>
        <taxon>Chanos</taxon>
    </lineage>
</organism>
<evidence type="ECO:0000259" key="2">
    <source>
        <dbReference type="PROSITE" id="PS51186"/>
    </source>
</evidence>
<evidence type="ECO:0000256" key="1">
    <source>
        <dbReference type="RuleBase" id="RU368002"/>
    </source>
</evidence>
<evidence type="ECO:0000313" key="3">
    <source>
        <dbReference type="Proteomes" id="UP000504632"/>
    </source>
</evidence>
<dbReference type="InterPro" id="IPR015938">
    <property type="entry name" value="Glycine_N-acyltransferase_N"/>
</dbReference>
<dbReference type="InterPro" id="IPR000182">
    <property type="entry name" value="GNAT_dom"/>
</dbReference>
<dbReference type="EC" id="2.3.1.-" evidence="1"/>
<dbReference type="SUPFAM" id="SSF55729">
    <property type="entry name" value="Acyl-CoA N-acyltransferases (Nat)"/>
    <property type="match status" value="1"/>
</dbReference>
<dbReference type="InterPro" id="IPR013653">
    <property type="entry name" value="GCN5-like_dom"/>
</dbReference>
<keyword evidence="1" id="KW-0012">Acyltransferase</keyword>
<dbReference type="RefSeq" id="XP_030627692.1">
    <property type="nucleotide sequence ID" value="XM_030771832.1"/>
</dbReference>